<feature type="non-terminal residue" evidence="3">
    <location>
        <position position="1"/>
    </location>
</feature>
<dbReference type="InterPro" id="IPR058594">
    <property type="entry name" value="PB1-like_dom_pln"/>
</dbReference>
<feature type="region of interest" description="Disordered" evidence="1">
    <location>
        <begin position="221"/>
        <end position="271"/>
    </location>
</feature>
<sequence>NEGACVGWNTIKAANLVCGTQSKLLTLEIDQISWVVKEYNCDIPHGQKLSIFEASTDYFTIKMHHSGKFEGYGDKVYTCGRWNHFDMCHADQISLIELNNMLKDVGVGYFENTKYYHRASKGWRVLKNDQQVMELEKWANSNRVVDLYVEHNKTCILNPSQAESTCSNGVASKSSSHKDEVDSEECSQGESSGSEYFYNNKYDMENSQLYENAVDDDSNFVGKGKRVKSNKQKGDQNVKAIGMDNDSGLVGEDYESDELQSLSGSSDKDETGVRGLSIHISMLRLIWLTHSLR</sequence>
<reference evidence="3 4" key="1">
    <citation type="submission" date="2024-02" db="EMBL/GenBank/DDBJ databases">
        <authorList>
            <person name="Vignale AGUSTIN F."/>
            <person name="Sosa J E."/>
            <person name="Modenutti C."/>
        </authorList>
    </citation>
    <scope>NUCLEOTIDE SEQUENCE [LARGE SCALE GENOMIC DNA]</scope>
</reference>
<feature type="compositionally biased region" description="Polar residues" evidence="1">
    <location>
        <begin position="162"/>
        <end position="174"/>
    </location>
</feature>
<protein>
    <recommendedName>
        <fullName evidence="2">PB1-like domain-containing protein</fullName>
    </recommendedName>
</protein>
<keyword evidence="4" id="KW-1185">Reference proteome</keyword>
<feature type="region of interest" description="Disordered" evidence="1">
    <location>
        <begin position="162"/>
        <end position="192"/>
    </location>
</feature>
<evidence type="ECO:0000313" key="3">
    <source>
        <dbReference type="EMBL" id="CAK9133844.1"/>
    </source>
</evidence>
<organism evidence="3 4">
    <name type="scientific">Ilex paraguariensis</name>
    <name type="common">yerba mate</name>
    <dbReference type="NCBI Taxonomy" id="185542"/>
    <lineage>
        <taxon>Eukaryota</taxon>
        <taxon>Viridiplantae</taxon>
        <taxon>Streptophyta</taxon>
        <taxon>Embryophyta</taxon>
        <taxon>Tracheophyta</taxon>
        <taxon>Spermatophyta</taxon>
        <taxon>Magnoliopsida</taxon>
        <taxon>eudicotyledons</taxon>
        <taxon>Gunneridae</taxon>
        <taxon>Pentapetalae</taxon>
        <taxon>asterids</taxon>
        <taxon>campanulids</taxon>
        <taxon>Aquifoliales</taxon>
        <taxon>Aquifoliaceae</taxon>
        <taxon>Ilex</taxon>
    </lineage>
</organism>
<comment type="caution">
    <text evidence="3">The sequence shown here is derived from an EMBL/GenBank/DDBJ whole genome shotgun (WGS) entry which is preliminary data.</text>
</comment>
<dbReference type="Proteomes" id="UP001642360">
    <property type="component" value="Unassembled WGS sequence"/>
</dbReference>
<dbReference type="Pfam" id="PF26130">
    <property type="entry name" value="PB1-like"/>
    <property type="match status" value="1"/>
</dbReference>
<gene>
    <name evidence="3" type="ORF">ILEXP_LOCUS773</name>
</gene>
<evidence type="ECO:0000259" key="2">
    <source>
        <dbReference type="Pfam" id="PF26130"/>
    </source>
</evidence>
<feature type="domain" description="PB1-like" evidence="2">
    <location>
        <begin position="56"/>
        <end position="151"/>
    </location>
</feature>
<dbReference type="AlphaFoldDB" id="A0ABC8QMF9"/>
<evidence type="ECO:0000313" key="4">
    <source>
        <dbReference type="Proteomes" id="UP001642360"/>
    </source>
</evidence>
<name>A0ABC8QMF9_9AQUA</name>
<evidence type="ECO:0000256" key="1">
    <source>
        <dbReference type="SAM" id="MobiDB-lite"/>
    </source>
</evidence>
<proteinExistence type="predicted"/>
<dbReference type="EMBL" id="CAUOFW020000225">
    <property type="protein sequence ID" value="CAK9133844.1"/>
    <property type="molecule type" value="Genomic_DNA"/>
</dbReference>
<accession>A0ABC8QMF9</accession>